<comment type="caution">
    <text evidence="2">The sequence shown here is derived from an EMBL/GenBank/DDBJ whole genome shotgun (WGS) entry which is preliminary data.</text>
</comment>
<proteinExistence type="predicted"/>
<organism evidence="2 3">
    <name type="scientific">Exiguobacterium antarcticum</name>
    <dbReference type="NCBI Taxonomy" id="132920"/>
    <lineage>
        <taxon>Bacteria</taxon>
        <taxon>Bacillati</taxon>
        <taxon>Bacillota</taxon>
        <taxon>Bacilli</taxon>
        <taxon>Bacillales</taxon>
        <taxon>Bacillales Family XII. Incertae Sedis</taxon>
        <taxon>Exiguobacterium</taxon>
    </lineage>
</organism>
<dbReference type="PANTHER" id="PTHR45947">
    <property type="entry name" value="SULFOQUINOVOSYL TRANSFERASE SQD2"/>
    <property type="match status" value="1"/>
</dbReference>
<keyword evidence="2" id="KW-0328">Glycosyltransferase</keyword>
<dbReference type="PANTHER" id="PTHR45947:SF3">
    <property type="entry name" value="SULFOQUINOVOSYL TRANSFERASE SQD2"/>
    <property type="match status" value="1"/>
</dbReference>
<dbReference type="EMBL" id="JASBQV010000009">
    <property type="protein sequence ID" value="MDI3234889.1"/>
    <property type="molecule type" value="Genomic_DNA"/>
</dbReference>
<dbReference type="InterPro" id="IPR001296">
    <property type="entry name" value="Glyco_trans_1"/>
</dbReference>
<keyword evidence="3" id="KW-1185">Reference proteome</keyword>
<protein>
    <submittedName>
        <fullName evidence="2">Glycosyltransferase</fullName>
        <ecNumber evidence="2">2.4.-.-</ecNumber>
    </submittedName>
</protein>
<keyword evidence="2" id="KW-0808">Transferase</keyword>
<dbReference type="RefSeq" id="WP_237737946.1">
    <property type="nucleotide sequence ID" value="NZ_JASBQV010000009.1"/>
</dbReference>
<gene>
    <name evidence="2" type="ORF">QK289_07695</name>
</gene>
<name>A0ABT6R1S3_9BACL</name>
<dbReference type="Gene3D" id="3.40.50.2000">
    <property type="entry name" value="Glycogen Phosphorylase B"/>
    <property type="match status" value="1"/>
</dbReference>
<evidence type="ECO:0000313" key="2">
    <source>
        <dbReference type="EMBL" id="MDI3234889.1"/>
    </source>
</evidence>
<accession>A0ABT6R1S3</accession>
<dbReference type="Proteomes" id="UP001243286">
    <property type="component" value="Unassembled WGS sequence"/>
</dbReference>
<evidence type="ECO:0000259" key="1">
    <source>
        <dbReference type="Pfam" id="PF00534"/>
    </source>
</evidence>
<dbReference type="SUPFAM" id="SSF53756">
    <property type="entry name" value="UDP-Glycosyltransferase/glycogen phosphorylase"/>
    <property type="match status" value="1"/>
</dbReference>
<dbReference type="EC" id="2.4.-.-" evidence="2"/>
<sequence length="347" mass="39609">MSRMSVPLLFLTPSDIRHPDADFSDFLLHELFKRVADEFSVTCLTPAFFGGRDVESLDGVTYIRRGTPLTFAFHVLQYLRHRPVSLILLKDVSFIELVLKRHFVPRVRILLTMPKPYFSWSPSDPCVVFHPSFLTALTSQGHNRLTRLPEGLDLLSPDSTWHEKEGRPTFVYVSRPSQPEELFDVCQAFIACKQEFQDVQLWIIGTCPTRFDTSVPEEMHSSIQYLGELEPATRRLHISRATALLVPSHQDNWGMAVYEAARVGTPAIVYDVPGLCDTVQYGMTGYLTKINHSGGLATEMRSCIVDDTTYQMLRYAAHQFATTKQLHDLEPAFREWLRINIRSSTVE</sequence>
<dbReference type="GO" id="GO:0016757">
    <property type="term" value="F:glycosyltransferase activity"/>
    <property type="evidence" value="ECO:0007669"/>
    <property type="project" value="UniProtKB-KW"/>
</dbReference>
<dbReference type="InterPro" id="IPR050194">
    <property type="entry name" value="Glycosyltransferase_grp1"/>
</dbReference>
<dbReference type="Pfam" id="PF00534">
    <property type="entry name" value="Glycos_transf_1"/>
    <property type="match status" value="1"/>
</dbReference>
<reference evidence="2 3" key="1">
    <citation type="submission" date="2023-04" db="EMBL/GenBank/DDBJ databases">
        <title>Antarctic isolates genomes.</title>
        <authorList>
            <person name="Dimov S.G."/>
        </authorList>
    </citation>
    <scope>NUCLEOTIDE SEQUENCE [LARGE SCALE GENOMIC DNA]</scope>
    <source>
        <strain evidence="2 3">AL19</strain>
    </source>
</reference>
<dbReference type="CDD" id="cd03801">
    <property type="entry name" value="GT4_PimA-like"/>
    <property type="match status" value="1"/>
</dbReference>
<feature type="domain" description="Glycosyl transferase family 1" evidence="1">
    <location>
        <begin position="163"/>
        <end position="319"/>
    </location>
</feature>
<evidence type="ECO:0000313" key="3">
    <source>
        <dbReference type="Proteomes" id="UP001243286"/>
    </source>
</evidence>